<organism evidence="2 3">
    <name type="scientific">Treponema ruminis</name>
    <dbReference type="NCBI Taxonomy" id="744515"/>
    <lineage>
        <taxon>Bacteria</taxon>
        <taxon>Pseudomonadati</taxon>
        <taxon>Spirochaetota</taxon>
        <taxon>Spirochaetia</taxon>
        <taxon>Spirochaetales</taxon>
        <taxon>Treponemataceae</taxon>
        <taxon>Treponema</taxon>
    </lineage>
</organism>
<dbReference type="AlphaFoldDB" id="A0A7W8LLT2"/>
<gene>
    <name evidence="2" type="ORF">HNP76_001020</name>
</gene>
<comment type="caution">
    <text evidence="2">The sequence shown here is derived from an EMBL/GenBank/DDBJ whole genome shotgun (WGS) entry which is preliminary data.</text>
</comment>
<feature type="transmembrane region" description="Helical" evidence="1">
    <location>
        <begin position="492"/>
        <end position="519"/>
    </location>
</feature>
<evidence type="ECO:0000313" key="3">
    <source>
        <dbReference type="Proteomes" id="UP000518887"/>
    </source>
</evidence>
<feature type="transmembrane region" description="Helical" evidence="1">
    <location>
        <begin position="458"/>
        <end position="480"/>
    </location>
</feature>
<feature type="transmembrane region" description="Helical" evidence="1">
    <location>
        <begin position="394"/>
        <end position="410"/>
    </location>
</feature>
<reference evidence="2 3" key="1">
    <citation type="submission" date="2020-08" db="EMBL/GenBank/DDBJ databases">
        <title>Genomic Encyclopedia of Type Strains, Phase IV (KMG-IV): sequencing the most valuable type-strain genomes for metagenomic binning, comparative biology and taxonomic classification.</title>
        <authorList>
            <person name="Goeker M."/>
        </authorList>
    </citation>
    <scope>NUCLEOTIDE SEQUENCE [LARGE SCALE GENOMIC DNA]</scope>
    <source>
        <strain evidence="2 3">DSM 103462</strain>
    </source>
</reference>
<dbReference type="RefSeq" id="WP_184658169.1">
    <property type="nucleotide sequence ID" value="NZ_CP031518.1"/>
</dbReference>
<feature type="transmembrane region" description="Helical" evidence="1">
    <location>
        <begin position="272"/>
        <end position="297"/>
    </location>
</feature>
<keyword evidence="3" id="KW-1185">Reference proteome</keyword>
<evidence type="ECO:0000313" key="2">
    <source>
        <dbReference type="EMBL" id="MBB5225663.1"/>
    </source>
</evidence>
<keyword evidence="1" id="KW-0472">Membrane</keyword>
<keyword evidence="1" id="KW-1133">Transmembrane helix</keyword>
<sequence length="651" mass="74466">MHFRKIIVLAFLLFSAHFSIFSQKNLHIKELFGNELSAALESDLSEKGFSPIRQALSPTGQDNFAYNILLNFEGQEADEVIFCFMQEDFFSNEKAIFDFLYFLKNQNHKCTATVLFSALDKSEYESENSIRGSQVFASSMDDTDSCSAIIINLNPDEDTAIYTGGKKNTSPLWLTRKVTENFFDSKINFSFENRLSAIYRLGIVQGQKRLSYFFENKIPALELNFKNSEDLFCLKKFADSYDSKGSEEWDKHYLYVNRGSLFKPLFIDERTIIISCLSVGILTILLLCIFSFLGEFGERHKYEFIRSSYMIPFTIGLSFLSLILGQHAVGFFSSFFQLNPIIQYGIKIVFSMSFLSLLFTVQGLLKLSLTAFMYGYILLVVAIFNIFLFSSRDLTLFVIFAAEYILIYLSRGAKSLPSLSVFFILMMLPFAPYGFIIIRSAEEAELTKTVFTTAGGNLILSLAIFPFQVTWLRMLVFLNVRAGLKGYTLRRMILNAIFSTIAILAFIFAVIFAISHFIYKPEIRAAQRIETKIERDERFTLSAKLTKDEFQGMATHHIRILSDEDALRYSIVLKGSENAHSIYDSIYNYTITTDSKGNDSYSFVIPDYPPRKITIDYAAPAKTKAEIEVTAFYKSDKPNTLRIEKRDLKVE</sequence>
<proteinExistence type="predicted"/>
<accession>A0A7W8LLT2</accession>
<feature type="transmembrane region" description="Helical" evidence="1">
    <location>
        <begin position="341"/>
        <end position="359"/>
    </location>
</feature>
<protein>
    <submittedName>
        <fullName evidence="2">Uncharacterized protein</fullName>
    </submittedName>
</protein>
<feature type="transmembrane region" description="Helical" evidence="1">
    <location>
        <begin position="371"/>
        <end position="388"/>
    </location>
</feature>
<dbReference type="EMBL" id="JACHFQ010000003">
    <property type="protein sequence ID" value="MBB5225663.1"/>
    <property type="molecule type" value="Genomic_DNA"/>
</dbReference>
<evidence type="ECO:0000256" key="1">
    <source>
        <dbReference type="SAM" id="Phobius"/>
    </source>
</evidence>
<feature type="transmembrane region" description="Helical" evidence="1">
    <location>
        <begin position="419"/>
        <end position="438"/>
    </location>
</feature>
<name>A0A7W8LLT2_9SPIR</name>
<keyword evidence="1" id="KW-0812">Transmembrane</keyword>
<feature type="transmembrane region" description="Helical" evidence="1">
    <location>
        <begin position="309"/>
        <end position="329"/>
    </location>
</feature>
<dbReference type="Proteomes" id="UP000518887">
    <property type="component" value="Unassembled WGS sequence"/>
</dbReference>